<gene>
    <name evidence="6" type="ORF">X797_010961</name>
</gene>
<dbReference type="EMBL" id="JELW01000059">
    <property type="protein sequence ID" value="EXU95956.1"/>
    <property type="molecule type" value="Genomic_DNA"/>
</dbReference>
<feature type="domain" description="AB hydrolase-1" evidence="4">
    <location>
        <begin position="98"/>
        <end position="305"/>
    </location>
</feature>
<evidence type="ECO:0000313" key="7">
    <source>
        <dbReference type="Proteomes" id="UP000030151"/>
    </source>
</evidence>
<dbReference type="Proteomes" id="UP000030151">
    <property type="component" value="Unassembled WGS sequence"/>
</dbReference>
<feature type="chain" id="PRO_5001473709" evidence="3">
    <location>
        <begin position="22"/>
        <end position="624"/>
    </location>
</feature>
<evidence type="ECO:0000313" key="6">
    <source>
        <dbReference type="EMBL" id="EXU95956.1"/>
    </source>
</evidence>
<organism evidence="6 7">
    <name type="scientific">Metarhizium robertsii</name>
    <dbReference type="NCBI Taxonomy" id="568076"/>
    <lineage>
        <taxon>Eukaryota</taxon>
        <taxon>Fungi</taxon>
        <taxon>Dikarya</taxon>
        <taxon>Ascomycota</taxon>
        <taxon>Pezizomycotina</taxon>
        <taxon>Sordariomycetes</taxon>
        <taxon>Hypocreomycetidae</taxon>
        <taxon>Hypocreales</taxon>
        <taxon>Clavicipitaceae</taxon>
        <taxon>Metarhizium</taxon>
    </lineage>
</organism>
<dbReference type="OrthoDB" id="425534at2759"/>
<feature type="domain" description="Peptidase S33 tripeptidyl aminopeptidase-like C-terminal" evidence="5">
    <location>
        <begin position="507"/>
        <end position="578"/>
    </location>
</feature>
<evidence type="ECO:0000256" key="1">
    <source>
        <dbReference type="ARBA" id="ARBA00010088"/>
    </source>
</evidence>
<dbReference type="eggNOG" id="ENOG502RY03">
    <property type="taxonomic scope" value="Eukaryota"/>
</dbReference>
<reference evidence="6 7" key="1">
    <citation type="submission" date="2014-02" db="EMBL/GenBank/DDBJ databases">
        <title>The genome sequence of the entomopathogenic fungus Metarhizium robertsii ARSEF 2575.</title>
        <authorList>
            <person name="Giuliano Garisto Donzelli B."/>
            <person name="Roe B.A."/>
            <person name="Macmil S.L."/>
            <person name="Krasnoff S.B."/>
            <person name="Gibson D.M."/>
        </authorList>
    </citation>
    <scope>NUCLEOTIDE SEQUENCE [LARGE SCALE GENOMIC DNA]</scope>
    <source>
        <strain evidence="6 7">ARSEF 2575</strain>
    </source>
</reference>
<sequence>MLRCRLATAWALTCLLQVGSPTPQRTRAHSRDVAPSFNWTNILPSTSLSYVDCFNGLQCARLQVPMDWNSTTGEDTVSVAIVRVPAQVPVTDPRYGGPILFNPGGPGGSGVGATIAAGADMQALFDAAYLHNSSSYVSDEPSAKYFDIIGFDPRGVGNTTPFLTCHSDAAEQITWSLQGDDLVLGSPETNIDYLWQRSVALGESCPQSAKIANFMTTAIVARDMVEIVERHGEWRERQAANESTASQRLAWNKGEEPIQYYGISYGTVLGATLAAMQPHRVKRFLLDGVKDANAYFLSEWQPDVVDADQIMNRFFQYCTAAGATKCPFATNSTTGTQRRLDKLLANVSSAGPLAVAGSDGNGPSVITLSDIKKLLLQNLYYPMVTFPALATALTPLSSGNGSAYAAALRAAKPIFPQGQHSPGFPINPYDPASKTHSWAMGYQIATAIAGGDAQRHLTKAEFMQYYNAVRSQSKYGGDVWATIWISVFSWMAKPKFRFGDTHMIASNVTAHPVLFASTTLDPVTPLASAKRMSANFRGSDVLVVDGEGHTTIASPSLCAVKAYRAYFQSGLLPKRGSVACLPQQRPFLGSAGPRVETVALNATNEDKMLAAAVLALMNKIAKAA</sequence>
<dbReference type="Gene3D" id="3.40.50.1820">
    <property type="entry name" value="alpha/beta hydrolase"/>
    <property type="match status" value="2"/>
</dbReference>
<comment type="similarity">
    <text evidence="1">Belongs to the peptidase S33 family.</text>
</comment>
<proteinExistence type="inferred from homology"/>
<dbReference type="Pfam" id="PF00561">
    <property type="entry name" value="Abhydrolase_1"/>
    <property type="match status" value="1"/>
</dbReference>
<evidence type="ECO:0000256" key="3">
    <source>
        <dbReference type="SAM" id="SignalP"/>
    </source>
</evidence>
<feature type="signal peptide" evidence="3">
    <location>
        <begin position="1"/>
        <end position="21"/>
    </location>
</feature>
<dbReference type="InterPro" id="IPR000073">
    <property type="entry name" value="AB_hydrolase_1"/>
</dbReference>
<accession>A0A014QSZ4</accession>
<name>A0A014QSZ4_9HYPO</name>
<comment type="caution">
    <text evidence="6">The sequence shown here is derived from an EMBL/GenBank/DDBJ whole genome shotgun (WGS) entry which is preliminary data.</text>
</comment>
<evidence type="ECO:0000256" key="2">
    <source>
        <dbReference type="ARBA" id="ARBA00022801"/>
    </source>
</evidence>
<dbReference type="Pfam" id="PF08386">
    <property type="entry name" value="Abhydrolase_4"/>
    <property type="match status" value="1"/>
</dbReference>
<evidence type="ECO:0000259" key="5">
    <source>
        <dbReference type="Pfam" id="PF08386"/>
    </source>
</evidence>
<dbReference type="AlphaFoldDB" id="A0A014QSZ4"/>
<evidence type="ECO:0000259" key="4">
    <source>
        <dbReference type="Pfam" id="PF00561"/>
    </source>
</evidence>
<dbReference type="InterPro" id="IPR051601">
    <property type="entry name" value="Serine_prot/Carboxylest_S33"/>
</dbReference>
<dbReference type="PANTHER" id="PTHR43248:SF25">
    <property type="entry name" value="AB HYDROLASE-1 DOMAIN-CONTAINING PROTEIN-RELATED"/>
    <property type="match status" value="1"/>
</dbReference>
<dbReference type="InterPro" id="IPR029058">
    <property type="entry name" value="AB_hydrolase_fold"/>
</dbReference>
<dbReference type="HOGENOM" id="CLU_013364_5_2_1"/>
<dbReference type="SUPFAM" id="SSF53474">
    <property type="entry name" value="alpha/beta-Hydrolases"/>
    <property type="match status" value="1"/>
</dbReference>
<dbReference type="PANTHER" id="PTHR43248">
    <property type="entry name" value="2-SUCCINYL-6-HYDROXY-2,4-CYCLOHEXADIENE-1-CARBOXYLATE SYNTHASE"/>
    <property type="match status" value="1"/>
</dbReference>
<dbReference type="GO" id="GO:0016787">
    <property type="term" value="F:hydrolase activity"/>
    <property type="evidence" value="ECO:0007669"/>
    <property type="project" value="UniProtKB-KW"/>
</dbReference>
<keyword evidence="2 6" id="KW-0378">Hydrolase</keyword>
<keyword evidence="3" id="KW-0732">Signal</keyword>
<dbReference type="InterPro" id="IPR013595">
    <property type="entry name" value="Pept_S33_TAP-like_C"/>
</dbReference>
<protein>
    <submittedName>
        <fullName evidence="6">Peptidase family S33 and alpha/beta hydrolase domain protein</fullName>
    </submittedName>
</protein>